<dbReference type="Proteomes" id="UP000011135">
    <property type="component" value="Unassembled WGS sequence"/>
</dbReference>
<dbReference type="AlphaFoldDB" id="L8JWG0"/>
<feature type="domain" description="Alginate export" evidence="2">
    <location>
        <begin position="75"/>
        <end position="472"/>
    </location>
</feature>
<keyword evidence="4" id="KW-1185">Reference proteome</keyword>
<sequence>MKKKIIYTILLSGTSGFVSAQDIPADTTAEKLSQPSKTSYYIEPGSYGTKRETDPPSYIRELGKTGIKGAEKIDWLDVGLDYRARFEVRHNDLRREVITTDYPLLLRSRAYIGIKNIIDPFRAVIEFEDAHRVNGKFAPDNRDFNRAELIQAYAELHFKNALGKDDLGNSRALFIRFGRQAFEFTDRRLIGLNRWRNTTNNFLGLRTTLGQEKNDWQLDLLALRPINRLIDEFDKTDNNRDFWAVIGHWRKWSDALTIEPYYLGLKQRPAAANNNRERIIHSPGIRFYGWFNSNHINYDFTYTQQFGEDNGLDHNAYAVTAEVGYKFQQIKSKPRVSLFYGHVSGDKDPNDNVNNRFERFFGFARPWSSDDYVIPENIITPKLKLEFEPVKGVKFDGGYSFYWLASSTDRFNNLLAGSNNRDVTGNSGTFLGHGLDARVRFVPTKFIDANIGYTHYTMGEFVQNRQEAALNEHATSSDFFYIELSFNAFDMFKK</sequence>
<dbReference type="EMBL" id="AMZN01000006">
    <property type="protein sequence ID" value="ELR73376.1"/>
    <property type="molecule type" value="Genomic_DNA"/>
</dbReference>
<feature type="signal peptide" evidence="1">
    <location>
        <begin position="1"/>
        <end position="20"/>
    </location>
</feature>
<proteinExistence type="predicted"/>
<evidence type="ECO:0000256" key="1">
    <source>
        <dbReference type="SAM" id="SignalP"/>
    </source>
</evidence>
<organism evidence="3 4">
    <name type="scientific">Fulvivirga imtechensis AK7</name>
    <dbReference type="NCBI Taxonomy" id="1237149"/>
    <lineage>
        <taxon>Bacteria</taxon>
        <taxon>Pseudomonadati</taxon>
        <taxon>Bacteroidota</taxon>
        <taxon>Cytophagia</taxon>
        <taxon>Cytophagales</taxon>
        <taxon>Fulvivirgaceae</taxon>
        <taxon>Fulvivirga</taxon>
    </lineage>
</organism>
<dbReference type="STRING" id="1237149.C900_04228"/>
<dbReference type="Pfam" id="PF13372">
    <property type="entry name" value="Alginate_exp"/>
    <property type="match status" value="1"/>
</dbReference>
<keyword evidence="1" id="KW-0732">Signal</keyword>
<name>L8JWG0_9BACT</name>
<dbReference type="eggNOG" id="COG3637">
    <property type="taxonomic scope" value="Bacteria"/>
</dbReference>
<dbReference type="PATRIC" id="fig|1237149.3.peg.512"/>
<dbReference type="OrthoDB" id="9789168at2"/>
<reference evidence="3 4" key="1">
    <citation type="submission" date="2012-12" db="EMBL/GenBank/DDBJ databases">
        <title>Genome assembly of Fulvivirga imtechensis AK7.</title>
        <authorList>
            <person name="Nupur N."/>
            <person name="Khatri I."/>
            <person name="Kumar R."/>
            <person name="Subramanian S."/>
            <person name="Pinnaka A."/>
        </authorList>
    </citation>
    <scope>NUCLEOTIDE SEQUENCE [LARGE SCALE GENOMIC DNA]</scope>
    <source>
        <strain evidence="3 4">AK7</strain>
    </source>
</reference>
<evidence type="ECO:0000313" key="4">
    <source>
        <dbReference type="Proteomes" id="UP000011135"/>
    </source>
</evidence>
<dbReference type="RefSeq" id="WP_009577957.1">
    <property type="nucleotide sequence ID" value="NZ_AMZN01000006.1"/>
</dbReference>
<evidence type="ECO:0000313" key="3">
    <source>
        <dbReference type="EMBL" id="ELR73376.1"/>
    </source>
</evidence>
<dbReference type="InterPro" id="IPR025388">
    <property type="entry name" value="Alginate_export_dom"/>
</dbReference>
<gene>
    <name evidence="3" type="ORF">C900_04228</name>
</gene>
<comment type="caution">
    <text evidence="3">The sequence shown here is derived from an EMBL/GenBank/DDBJ whole genome shotgun (WGS) entry which is preliminary data.</text>
</comment>
<feature type="chain" id="PRO_5003993471" description="Alginate export domain-containing protein" evidence="1">
    <location>
        <begin position="21"/>
        <end position="494"/>
    </location>
</feature>
<accession>L8JWG0</accession>
<protein>
    <recommendedName>
        <fullName evidence="2">Alginate export domain-containing protein</fullName>
    </recommendedName>
</protein>
<evidence type="ECO:0000259" key="2">
    <source>
        <dbReference type="Pfam" id="PF13372"/>
    </source>
</evidence>